<dbReference type="InterPro" id="IPR036397">
    <property type="entry name" value="RNaseH_sf"/>
</dbReference>
<gene>
    <name evidence="5" type="ORF">Tco_0773055</name>
</gene>
<dbReference type="InterPro" id="IPR001584">
    <property type="entry name" value="Integrase_cat-core"/>
</dbReference>
<keyword evidence="6" id="KW-1185">Reference proteome</keyword>
<evidence type="ECO:0000313" key="5">
    <source>
        <dbReference type="EMBL" id="GJS90419.1"/>
    </source>
</evidence>
<evidence type="ECO:0000256" key="2">
    <source>
        <dbReference type="ARBA" id="ARBA00022801"/>
    </source>
</evidence>
<feature type="compositionally biased region" description="Low complexity" evidence="3">
    <location>
        <begin position="1490"/>
        <end position="1499"/>
    </location>
</feature>
<dbReference type="InterPro" id="IPR039537">
    <property type="entry name" value="Retrotran_Ty1/copia-like"/>
</dbReference>
<organism evidence="5 6">
    <name type="scientific">Tanacetum coccineum</name>
    <dbReference type="NCBI Taxonomy" id="301880"/>
    <lineage>
        <taxon>Eukaryota</taxon>
        <taxon>Viridiplantae</taxon>
        <taxon>Streptophyta</taxon>
        <taxon>Embryophyta</taxon>
        <taxon>Tracheophyta</taxon>
        <taxon>Spermatophyta</taxon>
        <taxon>Magnoliopsida</taxon>
        <taxon>eudicotyledons</taxon>
        <taxon>Gunneridae</taxon>
        <taxon>Pentapetalae</taxon>
        <taxon>asterids</taxon>
        <taxon>campanulids</taxon>
        <taxon>Asterales</taxon>
        <taxon>Asteraceae</taxon>
        <taxon>Asteroideae</taxon>
        <taxon>Anthemideae</taxon>
        <taxon>Anthemidinae</taxon>
        <taxon>Tanacetum</taxon>
    </lineage>
</organism>
<sequence>MLRARVLDFGKGWDKHLPLVEFSYNNSYHTSIKAALFEGLYGRKCRSPICWAEVGDNQLTGPEIIHETTEKIVQIKSRIQAACDRQKSYVNVRRKPLEFQVGDKVMLKVSPWKEVIHFGKRGKLNPRYIGPFKIIAKVGIVAYHLELLEKLSRVHNTFHVSKLKKCMADEPLTIPLDEIQVDDKLNFIEEPVKIMDWEVKRLKQSHILIVKEPEFEGYGLRDSKLESNIGCDKKSNDSNENSDDSLVKEQVTEDISSFADSPPNVEKETVFLVDRKIEFVKPKNYEKPVRKSVSFDHVQINCKHHQRKRMVTGNNYNRVDYNYYAQTTHPRAQRNMVPRAILLKSSLTPLNTARPVYTAHPKPTFHSARARTYFSKQAQSTVNMPFYKKTTLTNYTVKPKAINTGRQYKASVNVVRANRVNVVKASACWVWRPTRPNCASVILKRHNYIDARGRSKSVMAWVPKGNLFPYLYVRGKPQLDYTCFIDIGCSRHMTGNIDYLSDFKEFDGGYVTFRGGAHDGRITGKGTLKTDSLDFEDLPDEGQILLKIPRENNMYSFDMKNIVPKENLTCLVAKATFDELMLWHRRLGHIKFKNINKLVKDNLVRGLPTKHFKNDKTCVACLKGKQHRASSTKDETSETLKNFIKEIENLVDKKVKIIRCDNGTEFKNKVMDDFCREKGIKREYSVARTPQQNGVAERRNTTLIEAARTMLADCKLPTTFWAKTVNTTCYVQNKVLAVKPHNKTPYELFRGFKVALSFLRPFGCHVTILNTLDNLGKFDGKSDEATAGTIYNESASAQGDLNAGTSTKKEAISKNYIMMPIWKDASYFDSPSKDVGNDEPKSASDDKKQVEDDPHNESDYKDKSEDDSINTASSYDPHSPKDMFKLGASDTLKATCFEFLSDEDEAEVDLGNIPKSYITRRMTKSTSEQGFLSVVYGEKTHDTLNTYLYACFLSQIKPTSIVKALSDSSWVEAMQEELLQFKLQHVWILVDLPNGKKAIRTKWVFRNKKDERGIMIQNKARLVAQGHRQEEGINYKEVFAPVARIEAVRLFLAYDSFMDFLVYQMDVKSAFLYGTIEEELYVTQPPGFKDPDHPDKVYKVVKALYGLHQALRAWYKTFTNYLLSNGFQRGKIDQTLFIKKQKGDILLVQVYVDDIIVGSTNKELCTGFKKLMKDKFQMMLGSKDFIDFLLLRAFALRNFNLEVMEFETAQNTTTAKLPILKLGEYETWEMRIKQYLQVQDYALWEVIKNGNEATKKTQKALLKQQYENFKASSSESLDSIFNRLQKLVSRLAILDIETISIDDLYNNFKIVEQDVKKSVGASTGTQNLAFMTASGTRSTNNVNTANPESDMTEEQVQINMALMAFSDSEVYNDKSCSKTCLKNYETLKKQCDDLIVKLNDIEFKATTYKRGLATIEDQLITYKKNEVLFSEEIIVLKREVGLDEFKDPKFNGNGPRDTVLESTNDCSKESDNSKENTDDSLEKEQVYEATSSSSDDTSSLVESPLKTVIDWYKTGFHTAKKVEFVKPKNNVKPVKKTIRYAEMYRSQSPRGN</sequence>
<feature type="compositionally biased region" description="Basic and acidic residues" evidence="3">
    <location>
        <begin position="831"/>
        <end position="866"/>
    </location>
</feature>
<feature type="region of interest" description="Disordered" evidence="3">
    <location>
        <begin position="229"/>
        <end position="251"/>
    </location>
</feature>
<dbReference type="EMBL" id="BQNB010011426">
    <property type="protein sequence ID" value="GJS90419.1"/>
    <property type="molecule type" value="Genomic_DNA"/>
</dbReference>
<comment type="caution">
    <text evidence="5">The sequence shown here is derived from an EMBL/GenBank/DDBJ whole genome shotgun (WGS) entry which is preliminary data.</text>
</comment>
<evidence type="ECO:0000256" key="3">
    <source>
        <dbReference type="SAM" id="MobiDB-lite"/>
    </source>
</evidence>
<dbReference type="PANTHER" id="PTHR42648">
    <property type="entry name" value="TRANSPOSASE, PUTATIVE-RELATED"/>
    <property type="match status" value="1"/>
</dbReference>
<feature type="region of interest" description="Disordered" evidence="3">
    <location>
        <begin position="830"/>
        <end position="876"/>
    </location>
</feature>
<feature type="region of interest" description="Disordered" evidence="3">
    <location>
        <begin position="1446"/>
        <end position="1501"/>
    </location>
</feature>
<evidence type="ECO:0000313" key="6">
    <source>
        <dbReference type="Proteomes" id="UP001151760"/>
    </source>
</evidence>
<reference evidence="5" key="1">
    <citation type="journal article" date="2022" name="Int. J. Mol. Sci.">
        <title>Draft Genome of Tanacetum Coccineum: Genomic Comparison of Closely Related Tanacetum-Family Plants.</title>
        <authorList>
            <person name="Yamashiro T."/>
            <person name="Shiraishi A."/>
            <person name="Nakayama K."/>
            <person name="Satake H."/>
        </authorList>
    </citation>
    <scope>NUCLEOTIDE SEQUENCE</scope>
</reference>
<keyword evidence="1" id="KW-0479">Metal-binding</keyword>
<dbReference type="InterPro" id="IPR012337">
    <property type="entry name" value="RNaseH-like_sf"/>
</dbReference>
<feature type="compositionally biased region" description="Basic and acidic residues" evidence="3">
    <location>
        <begin position="1466"/>
        <end position="1486"/>
    </location>
</feature>
<protein>
    <submittedName>
        <fullName evidence="5">Zinc finger BED domain-containing protein RICESLEEPER 2-like protein</fullName>
    </submittedName>
</protein>
<dbReference type="SUPFAM" id="SSF56672">
    <property type="entry name" value="DNA/RNA polymerases"/>
    <property type="match status" value="1"/>
</dbReference>
<dbReference type="InterPro" id="IPR013103">
    <property type="entry name" value="RVT_2"/>
</dbReference>
<feature type="domain" description="Integrase catalytic" evidence="4">
    <location>
        <begin position="587"/>
        <end position="753"/>
    </location>
</feature>
<dbReference type="Pfam" id="PF07727">
    <property type="entry name" value="RVT_2"/>
    <property type="match status" value="1"/>
</dbReference>
<dbReference type="Proteomes" id="UP001151760">
    <property type="component" value="Unassembled WGS sequence"/>
</dbReference>
<reference evidence="5" key="2">
    <citation type="submission" date="2022-01" db="EMBL/GenBank/DDBJ databases">
        <authorList>
            <person name="Yamashiro T."/>
            <person name="Shiraishi A."/>
            <person name="Satake H."/>
            <person name="Nakayama K."/>
        </authorList>
    </citation>
    <scope>NUCLEOTIDE SEQUENCE</scope>
</reference>
<dbReference type="Gene3D" id="3.30.420.10">
    <property type="entry name" value="Ribonuclease H-like superfamily/Ribonuclease H"/>
    <property type="match status" value="2"/>
</dbReference>
<dbReference type="Pfam" id="PF13976">
    <property type="entry name" value="gag_pre-integrs"/>
    <property type="match status" value="1"/>
</dbReference>
<accession>A0ABQ4ZJS9</accession>
<evidence type="ECO:0000259" key="4">
    <source>
        <dbReference type="PROSITE" id="PS50994"/>
    </source>
</evidence>
<keyword evidence="2" id="KW-0378">Hydrolase</keyword>
<dbReference type="PROSITE" id="PS50994">
    <property type="entry name" value="INTEGRASE"/>
    <property type="match status" value="1"/>
</dbReference>
<dbReference type="InterPro" id="IPR043502">
    <property type="entry name" value="DNA/RNA_pol_sf"/>
</dbReference>
<evidence type="ECO:0000256" key="1">
    <source>
        <dbReference type="ARBA" id="ARBA00022723"/>
    </source>
</evidence>
<proteinExistence type="predicted"/>
<dbReference type="SUPFAM" id="SSF53098">
    <property type="entry name" value="Ribonuclease H-like"/>
    <property type="match status" value="1"/>
</dbReference>
<dbReference type="InterPro" id="IPR025724">
    <property type="entry name" value="GAG-pre-integrase_dom"/>
</dbReference>
<dbReference type="Pfam" id="PF24626">
    <property type="entry name" value="SH3_Tf2-1"/>
    <property type="match status" value="1"/>
</dbReference>
<name>A0ABQ4ZJS9_9ASTR</name>
<dbReference type="PANTHER" id="PTHR42648:SF32">
    <property type="entry name" value="RIBONUCLEASE H-LIKE DOMAIN, GAG-PRE-INTEGRASE DOMAIN PROTEIN-RELATED"/>
    <property type="match status" value="1"/>
</dbReference>
<dbReference type="InterPro" id="IPR056924">
    <property type="entry name" value="SH3_Tf2-1"/>
</dbReference>